<dbReference type="Proteomes" id="UP001611548">
    <property type="component" value="Unassembled WGS sequence"/>
</dbReference>
<dbReference type="InterPro" id="IPR027417">
    <property type="entry name" value="P-loop_NTPase"/>
</dbReference>
<evidence type="ECO:0000256" key="1">
    <source>
        <dbReference type="ARBA" id="ARBA00011040"/>
    </source>
</evidence>
<accession>A0ABW7US98</accession>
<reference evidence="5 6" key="1">
    <citation type="submission" date="2024-10" db="EMBL/GenBank/DDBJ databases">
        <title>The Natural Products Discovery Center: Release of the First 8490 Sequenced Strains for Exploring Actinobacteria Biosynthetic Diversity.</title>
        <authorList>
            <person name="Kalkreuter E."/>
            <person name="Kautsar S.A."/>
            <person name="Yang D."/>
            <person name="Bader C.D."/>
            <person name="Teijaro C.N."/>
            <person name="Fluegel L."/>
            <person name="Davis C.M."/>
            <person name="Simpson J.R."/>
            <person name="Lauterbach L."/>
            <person name="Steele A.D."/>
            <person name="Gui C."/>
            <person name="Meng S."/>
            <person name="Li G."/>
            <person name="Viehrig K."/>
            <person name="Ye F."/>
            <person name="Su P."/>
            <person name="Kiefer A.F."/>
            <person name="Nichols A."/>
            <person name="Cepeda A.J."/>
            <person name="Yan W."/>
            <person name="Fan B."/>
            <person name="Jiang Y."/>
            <person name="Adhikari A."/>
            <person name="Zheng C.-J."/>
            <person name="Schuster L."/>
            <person name="Cowan T.M."/>
            <person name="Smanski M.J."/>
            <person name="Chevrette M.G."/>
            <person name="De Carvalho L.P.S."/>
            <person name="Shen B."/>
        </authorList>
    </citation>
    <scope>NUCLEOTIDE SEQUENCE [LARGE SCALE GENOMIC DNA]</scope>
    <source>
        <strain evidence="5 6">NPDC020327</strain>
    </source>
</reference>
<feature type="region of interest" description="Disordered" evidence="2">
    <location>
        <begin position="157"/>
        <end position="180"/>
    </location>
</feature>
<dbReference type="EMBL" id="JBIRWE010000005">
    <property type="protein sequence ID" value="MFI1965501.1"/>
    <property type="molecule type" value="Genomic_DNA"/>
</dbReference>
<dbReference type="PANTHER" id="PTHR10803:SF3">
    <property type="entry name" value="ATPASE GET3"/>
    <property type="match status" value="1"/>
</dbReference>
<comment type="caution">
    <text evidence="5">The sequence shown here is derived from an EMBL/GenBank/DDBJ whole genome shotgun (WGS) entry which is preliminary data.</text>
</comment>
<dbReference type="Gene3D" id="3.40.50.300">
    <property type="entry name" value="P-loop containing nucleotide triphosphate hydrolases"/>
    <property type="match status" value="2"/>
</dbReference>
<keyword evidence="6" id="KW-1185">Reference proteome</keyword>
<sequence length="580" mass="59435">MGRARTVLITGAGGAGRTTVAAATAVAAARAGHRTLLLTTDRLGEVPGTRGGGRGADARIPAQARGTDPRPWTAPVRVADVDAVADAGAAPDDEPPGAGPDFAPIPGAGPDFAPISGAGRDDFDGSGTGGTAGTDTAHTAGTADTAQAARIAAEAARIAESGRTTEAARTGHRPGTGGGLWVARIDPAEHFRTELLALQERGSAVLDLLGANPLDRDEVTELPGAPQLALLHALKALHERSEAAPAAGDDSDDSGGAGSTVPAWDTVVIDLPPLPDTLAALALPRQLRRYLRRLLPPERQAARALRPMLAQLAGVPMPARWLYETAERCERDLAAAQALLDSGTTTVRLVLEPGPTAAETLRTARAALALYGLPLDAVVANRLLPTGSTDPWLAAASGHQQTALKGLYEDLAEGSADPAVGPPVHELPHLGHEPSGPDDLAVLAEAGGLAEPTDADRPVRGSDASERGAPPGHSGGPGHAGGLGHGSDQRSGPGVVEDRLADEGVLVWRLPLPGAEREELDLVRRGDELVLAVGPFRRIRPLPSALRRCSVSGARLADGELSIRFTPDPALWPSGQLPTP</sequence>
<dbReference type="RefSeq" id="WP_276202467.1">
    <property type="nucleotide sequence ID" value="NZ_JBIRWE010000005.1"/>
</dbReference>
<dbReference type="SUPFAM" id="SSF52540">
    <property type="entry name" value="P-loop containing nucleoside triphosphate hydrolases"/>
    <property type="match status" value="2"/>
</dbReference>
<gene>
    <name evidence="5" type="ORF">ACH429_15540</name>
</gene>
<feature type="domain" description="ArsA/GET3 Anion-transporting ATPase-like" evidence="3">
    <location>
        <begin position="180"/>
        <end position="411"/>
    </location>
</feature>
<evidence type="ECO:0000256" key="2">
    <source>
        <dbReference type="SAM" id="MobiDB-lite"/>
    </source>
</evidence>
<name>A0ABW7US98_9ACTN</name>
<evidence type="ECO:0000313" key="6">
    <source>
        <dbReference type="Proteomes" id="UP001611548"/>
    </source>
</evidence>
<evidence type="ECO:0000259" key="4">
    <source>
        <dbReference type="Pfam" id="PF17886"/>
    </source>
</evidence>
<evidence type="ECO:0000259" key="3">
    <source>
        <dbReference type="Pfam" id="PF02374"/>
    </source>
</evidence>
<feature type="region of interest" description="Disordered" evidence="2">
    <location>
        <begin position="414"/>
        <end position="495"/>
    </location>
</feature>
<dbReference type="Gene3D" id="2.60.40.790">
    <property type="match status" value="1"/>
</dbReference>
<dbReference type="InterPro" id="IPR040612">
    <property type="entry name" value="ArsA_HSP20-like"/>
</dbReference>
<proteinExistence type="inferred from homology"/>
<dbReference type="InterPro" id="IPR016300">
    <property type="entry name" value="ATPase_ArsA/GET3"/>
</dbReference>
<feature type="compositionally biased region" description="Basic and acidic residues" evidence="2">
    <location>
        <begin position="454"/>
        <end position="466"/>
    </location>
</feature>
<comment type="similarity">
    <text evidence="1">Belongs to the arsA ATPase family.</text>
</comment>
<evidence type="ECO:0000313" key="5">
    <source>
        <dbReference type="EMBL" id="MFI1965501.1"/>
    </source>
</evidence>
<feature type="domain" description="ArsA/GET3 Anion-transporting ATPase-like" evidence="3">
    <location>
        <begin position="5"/>
        <end position="41"/>
    </location>
</feature>
<feature type="region of interest" description="Disordered" evidence="2">
    <location>
        <begin position="87"/>
        <end position="141"/>
    </location>
</feature>
<feature type="compositionally biased region" description="Gly residues" evidence="2">
    <location>
        <begin position="473"/>
        <end position="485"/>
    </location>
</feature>
<dbReference type="Pfam" id="PF02374">
    <property type="entry name" value="ArsA_ATPase"/>
    <property type="match status" value="2"/>
</dbReference>
<dbReference type="InterPro" id="IPR025723">
    <property type="entry name" value="ArsA/GET3_ATPase-like"/>
</dbReference>
<dbReference type="InterPro" id="IPR008978">
    <property type="entry name" value="HSP20-like_chaperone"/>
</dbReference>
<protein>
    <submittedName>
        <fullName evidence="5">ArsA family ATPase</fullName>
    </submittedName>
</protein>
<organism evidence="5 6">
    <name type="scientific">Streptomyces pathocidini</name>
    <dbReference type="NCBI Taxonomy" id="1650571"/>
    <lineage>
        <taxon>Bacteria</taxon>
        <taxon>Bacillati</taxon>
        <taxon>Actinomycetota</taxon>
        <taxon>Actinomycetes</taxon>
        <taxon>Kitasatosporales</taxon>
        <taxon>Streptomycetaceae</taxon>
        <taxon>Streptomyces</taxon>
    </lineage>
</organism>
<feature type="domain" description="ArsA HSP20-like" evidence="4">
    <location>
        <begin position="505"/>
        <end position="565"/>
    </location>
</feature>
<dbReference type="PANTHER" id="PTHR10803">
    <property type="entry name" value="ARSENICAL PUMP-DRIVING ATPASE ARSENITE-TRANSLOCATING ATPASE"/>
    <property type="match status" value="1"/>
</dbReference>
<dbReference type="Pfam" id="PF17886">
    <property type="entry name" value="ArsA_HSP20"/>
    <property type="match status" value="1"/>
</dbReference>
<feature type="compositionally biased region" description="Low complexity" evidence="2">
    <location>
        <begin position="440"/>
        <end position="451"/>
    </location>
</feature>
<feature type="region of interest" description="Disordered" evidence="2">
    <location>
        <begin position="43"/>
        <end position="73"/>
    </location>
</feature>